<evidence type="ECO:0000256" key="1">
    <source>
        <dbReference type="ARBA" id="ARBA00023015"/>
    </source>
</evidence>
<dbReference type="GO" id="GO:0003700">
    <property type="term" value="F:DNA-binding transcription factor activity"/>
    <property type="evidence" value="ECO:0007669"/>
    <property type="project" value="TreeGrafter"/>
</dbReference>
<feature type="domain" description="HTH iclR-type" evidence="4">
    <location>
        <begin position="13"/>
        <end position="75"/>
    </location>
</feature>
<keyword evidence="3" id="KW-0804">Transcription</keyword>
<dbReference type="Pfam" id="PF09339">
    <property type="entry name" value="HTH_IclR"/>
    <property type="match status" value="1"/>
</dbReference>
<dbReference type="SMART" id="SM00346">
    <property type="entry name" value="HTH_ICLR"/>
    <property type="match status" value="1"/>
</dbReference>
<keyword evidence="2" id="KW-0238">DNA-binding</keyword>
<dbReference type="PANTHER" id="PTHR30136:SF35">
    <property type="entry name" value="HTH-TYPE TRANSCRIPTIONAL REGULATOR RV1719"/>
    <property type="match status" value="1"/>
</dbReference>
<dbReference type="RefSeq" id="WP_084282996.1">
    <property type="nucleotide sequence ID" value="NZ_FWXJ01000004.1"/>
</dbReference>
<dbReference type="PROSITE" id="PS51078">
    <property type="entry name" value="ICLR_ED"/>
    <property type="match status" value="1"/>
</dbReference>
<name>A0A1W1YY69_9BURK</name>
<evidence type="ECO:0000313" key="7">
    <source>
        <dbReference type="Proteomes" id="UP000192708"/>
    </source>
</evidence>
<dbReference type="AlphaFoldDB" id="A0A1W1YY69"/>
<accession>A0A1W1YY69</accession>
<dbReference type="Gene3D" id="3.30.450.40">
    <property type="match status" value="1"/>
</dbReference>
<keyword evidence="1" id="KW-0805">Transcription regulation</keyword>
<dbReference type="Proteomes" id="UP000192708">
    <property type="component" value="Unassembled WGS sequence"/>
</dbReference>
<evidence type="ECO:0000259" key="5">
    <source>
        <dbReference type="PROSITE" id="PS51078"/>
    </source>
</evidence>
<dbReference type="STRING" id="1938817.SAMN06296008_10419"/>
<sequence length="260" mass="28973">MLNSSDQKSSSSIKSADRVLDVLELLCRRGNSASHTDIAFSLDIPKSSLSGLLKNLISRNYLEKNHAENTYLLGPAFYDLIKQGENVIKMPQIAQAQLNWMTEKTKEASAFYVFKGDHIERMLGAEASYPLSYRMPPNVKFSLYSAAAGKAVLHALPELERENYLQNLKIKPNTDRTVTTKKELRARLIEDTENGVTFSYGENSVGVIALAVPILGENLYPLGALSIVVPEVRFNAELKQLCMEVLMNAGKKIEFELRSS</sequence>
<dbReference type="GO" id="GO:0003677">
    <property type="term" value="F:DNA binding"/>
    <property type="evidence" value="ECO:0007669"/>
    <property type="project" value="UniProtKB-KW"/>
</dbReference>
<organism evidence="6 7">
    <name type="scientific">Polynucleobacter kasalickyi</name>
    <dbReference type="NCBI Taxonomy" id="1938817"/>
    <lineage>
        <taxon>Bacteria</taxon>
        <taxon>Pseudomonadati</taxon>
        <taxon>Pseudomonadota</taxon>
        <taxon>Betaproteobacteria</taxon>
        <taxon>Burkholderiales</taxon>
        <taxon>Burkholderiaceae</taxon>
        <taxon>Polynucleobacter</taxon>
    </lineage>
</organism>
<feature type="domain" description="IclR-ED" evidence="5">
    <location>
        <begin position="76"/>
        <end position="259"/>
    </location>
</feature>
<protein>
    <submittedName>
        <fullName evidence="6">Transcriptional regulator, IclR family</fullName>
    </submittedName>
</protein>
<dbReference type="EMBL" id="FWXJ01000004">
    <property type="protein sequence ID" value="SMC41177.1"/>
    <property type="molecule type" value="Genomic_DNA"/>
</dbReference>
<dbReference type="InterPro" id="IPR036390">
    <property type="entry name" value="WH_DNA-bd_sf"/>
</dbReference>
<dbReference type="InterPro" id="IPR005471">
    <property type="entry name" value="Tscrpt_reg_IclR_N"/>
</dbReference>
<dbReference type="Pfam" id="PF01614">
    <property type="entry name" value="IclR_C"/>
    <property type="match status" value="1"/>
</dbReference>
<keyword evidence="7" id="KW-1185">Reference proteome</keyword>
<gene>
    <name evidence="6" type="ORF">SAMN06296008_10419</name>
</gene>
<dbReference type="OrthoDB" id="8858707at2"/>
<dbReference type="InterPro" id="IPR050707">
    <property type="entry name" value="HTH_MetabolicPath_Reg"/>
</dbReference>
<evidence type="ECO:0000313" key="6">
    <source>
        <dbReference type="EMBL" id="SMC41177.1"/>
    </source>
</evidence>
<proteinExistence type="predicted"/>
<dbReference type="Gene3D" id="1.10.10.10">
    <property type="entry name" value="Winged helix-like DNA-binding domain superfamily/Winged helix DNA-binding domain"/>
    <property type="match status" value="1"/>
</dbReference>
<dbReference type="GO" id="GO:0045892">
    <property type="term" value="P:negative regulation of DNA-templated transcription"/>
    <property type="evidence" value="ECO:0007669"/>
    <property type="project" value="TreeGrafter"/>
</dbReference>
<evidence type="ECO:0000256" key="3">
    <source>
        <dbReference type="ARBA" id="ARBA00023163"/>
    </source>
</evidence>
<dbReference type="InterPro" id="IPR036388">
    <property type="entry name" value="WH-like_DNA-bd_sf"/>
</dbReference>
<evidence type="ECO:0000256" key="2">
    <source>
        <dbReference type="ARBA" id="ARBA00023125"/>
    </source>
</evidence>
<dbReference type="PANTHER" id="PTHR30136">
    <property type="entry name" value="HELIX-TURN-HELIX TRANSCRIPTIONAL REGULATOR, ICLR FAMILY"/>
    <property type="match status" value="1"/>
</dbReference>
<dbReference type="SUPFAM" id="SSF46785">
    <property type="entry name" value="Winged helix' DNA-binding domain"/>
    <property type="match status" value="1"/>
</dbReference>
<dbReference type="InterPro" id="IPR029016">
    <property type="entry name" value="GAF-like_dom_sf"/>
</dbReference>
<reference evidence="6 7" key="1">
    <citation type="submission" date="2017-04" db="EMBL/GenBank/DDBJ databases">
        <authorList>
            <person name="Afonso C.L."/>
            <person name="Miller P.J."/>
            <person name="Scott M.A."/>
            <person name="Spackman E."/>
            <person name="Goraichik I."/>
            <person name="Dimitrov K.M."/>
            <person name="Suarez D.L."/>
            <person name="Swayne D.E."/>
        </authorList>
    </citation>
    <scope>NUCLEOTIDE SEQUENCE [LARGE SCALE GENOMIC DNA]</scope>
    <source>
        <strain evidence="6 7">VK13</strain>
    </source>
</reference>
<dbReference type="InterPro" id="IPR014757">
    <property type="entry name" value="Tscrpt_reg_IclR_C"/>
</dbReference>
<evidence type="ECO:0000259" key="4">
    <source>
        <dbReference type="PROSITE" id="PS51077"/>
    </source>
</evidence>
<dbReference type="PROSITE" id="PS51077">
    <property type="entry name" value="HTH_ICLR"/>
    <property type="match status" value="1"/>
</dbReference>
<dbReference type="SUPFAM" id="SSF55781">
    <property type="entry name" value="GAF domain-like"/>
    <property type="match status" value="1"/>
</dbReference>